<evidence type="ECO:0000313" key="8">
    <source>
        <dbReference type="Proteomes" id="UP001281410"/>
    </source>
</evidence>
<evidence type="ECO:0000256" key="2">
    <source>
        <dbReference type="ARBA" id="ARBA00022771"/>
    </source>
</evidence>
<dbReference type="InterPro" id="IPR006564">
    <property type="entry name" value="Znf_PMZ"/>
</dbReference>
<dbReference type="GO" id="GO:0008270">
    <property type="term" value="F:zinc ion binding"/>
    <property type="evidence" value="ECO:0007669"/>
    <property type="project" value="UniProtKB-KW"/>
</dbReference>
<dbReference type="InterPro" id="IPR007527">
    <property type="entry name" value="Znf_SWIM"/>
</dbReference>
<reference evidence="7" key="1">
    <citation type="journal article" date="2023" name="Plant J.">
        <title>Genome sequences and population genomics provide insights into the demographic history, inbreeding, and mutation load of two 'living fossil' tree species of Dipteronia.</title>
        <authorList>
            <person name="Feng Y."/>
            <person name="Comes H.P."/>
            <person name="Chen J."/>
            <person name="Zhu S."/>
            <person name="Lu R."/>
            <person name="Zhang X."/>
            <person name="Li P."/>
            <person name="Qiu J."/>
            <person name="Olsen K.M."/>
            <person name="Qiu Y."/>
        </authorList>
    </citation>
    <scope>NUCLEOTIDE SEQUENCE</scope>
    <source>
        <strain evidence="7">NBL</strain>
    </source>
</reference>
<evidence type="ECO:0000256" key="1">
    <source>
        <dbReference type="ARBA" id="ARBA00022723"/>
    </source>
</evidence>
<dbReference type="InterPro" id="IPR018289">
    <property type="entry name" value="MULE_transposase_dom"/>
</dbReference>
<evidence type="ECO:0000259" key="6">
    <source>
        <dbReference type="PROSITE" id="PS50966"/>
    </source>
</evidence>
<organism evidence="7 8">
    <name type="scientific">Dipteronia sinensis</name>
    <dbReference type="NCBI Taxonomy" id="43782"/>
    <lineage>
        <taxon>Eukaryota</taxon>
        <taxon>Viridiplantae</taxon>
        <taxon>Streptophyta</taxon>
        <taxon>Embryophyta</taxon>
        <taxon>Tracheophyta</taxon>
        <taxon>Spermatophyta</taxon>
        <taxon>Magnoliopsida</taxon>
        <taxon>eudicotyledons</taxon>
        <taxon>Gunneridae</taxon>
        <taxon>Pentapetalae</taxon>
        <taxon>rosids</taxon>
        <taxon>malvids</taxon>
        <taxon>Sapindales</taxon>
        <taxon>Sapindaceae</taxon>
        <taxon>Hippocastanoideae</taxon>
        <taxon>Acereae</taxon>
        <taxon>Dipteronia</taxon>
    </lineage>
</organism>
<feature type="region of interest" description="Disordered" evidence="5">
    <location>
        <begin position="359"/>
        <end position="391"/>
    </location>
</feature>
<evidence type="ECO:0000256" key="3">
    <source>
        <dbReference type="ARBA" id="ARBA00022833"/>
    </source>
</evidence>
<evidence type="ECO:0000256" key="5">
    <source>
        <dbReference type="SAM" id="MobiDB-lite"/>
    </source>
</evidence>
<name>A0AAE0A5D1_9ROSI</name>
<keyword evidence="8" id="KW-1185">Reference proteome</keyword>
<keyword evidence="1" id="KW-0479">Metal-binding</keyword>
<keyword evidence="2 4" id="KW-0863">Zinc-finger</keyword>
<dbReference type="Pfam" id="PF04434">
    <property type="entry name" value="SWIM"/>
    <property type="match status" value="1"/>
</dbReference>
<dbReference type="Proteomes" id="UP001281410">
    <property type="component" value="Unassembled WGS sequence"/>
</dbReference>
<comment type="caution">
    <text evidence="7">The sequence shown here is derived from an EMBL/GenBank/DDBJ whole genome shotgun (WGS) entry which is preliminary data.</text>
</comment>
<feature type="domain" description="SWIM-type" evidence="6">
    <location>
        <begin position="269"/>
        <end position="310"/>
    </location>
</feature>
<evidence type="ECO:0000256" key="4">
    <source>
        <dbReference type="PROSITE-ProRule" id="PRU00325"/>
    </source>
</evidence>
<feature type="compositionally biased region" description="Basic residues" evidence="5">
    <location>
        <begin position="359"/>
        <end position="370"/>
    </location>
</feature>
<accession>A0AAE0A5D1</accession>
<gene>
    <name evidence="7" type="ORF">Dsin_018321</name>
</gene>
<dbReference type="PANTHER" id="PTHR31973:SF187">
    <property type="entry name" value="MUTATOR TRANSPOSASE MUDRA PROTEIN"/>
    <property type="match status" value="1"/>
</dbReference>
<dbReference type="PROSITE" id="PS50966">
    <property type="entry name" value="ZF_SWIM"/>
    <property type="match status" value="1"/>
</dbReference>
<protein>
    <recommendedName>
        <fullName evidence="6">SWIM-type domain-containing protein</fullName>
    </recommendedName>
</protein>
<evidence type="ECO:0000313" key="7">
    <source>
        <dbReference type="EMBL" id="KAK3204275.1"/>
    </source>
</evidence>
<proteinExistence type="predicted"/>
<dbReference type="PANTHER" id="PTHR31973">
    <property type="entry name" value="POLYPROTEIN, PUTATIVE-RELATED"/>
    <property type="match status" value="1"/>
</dbReference>
<dbReference type="Pfam" id="PF10551">
    <property type="entry name" value="MULE"/>
    <property type="match status" value="1"/>
</dbReference>
<dbReference type="AlphaFoldDB" id="A0AAE0A5D1"/>
<sequence length="425" mass="49108">MLEQSNPGTVTKIETDSENRFAYRFMALGACIEGFNTVIRQVIAIDATHLKAKTKGVLLVAVCKDGNEMIYPLAFGFAHSECTESWTWFLKQLRTVIRYPERVMLVSNRHAGIFAGMEVIFPDTAHGVCTYHLSQNLKRICKQRDDVIKLYYHATYMYRVEEFDREMAELKATHCKVYDELIQVGIEKFSRVHSPRKRYHMMTTNIAESINSCLLAIRKLPITSIAEFIRDLLQRWFHDRRINAREIPTFLTHDANAHIKQRILPSQRFKVDDKWNEAIVDLEQRSCSCSEWDLDELPCIHAMAVARIKGMPINVLCSDFFTTGWLQHAYAMAVNPVPKPETWDIPDAVRDRIVLPWLKRKQPGRPKKSRTPSAGEKRKKQTCSNCGEKGHDKKYAQNHHLAPTQANQQKKHVLVAFARKKNIID</sequence>
<keyword evidence="3" id="KW-0862">Zinc</keyword>
<dbReference type="SMART" id="SM00575">
    <property type="entry name" value="ZnF_PMZ"/>
    <property type="match status" value="1"/>
</dbReference>
<dbReference type="EMBL" id="JANJYJ010000006">
    <property type="protein sequence ID" value="KAK3204275.1"/>
    <property type="molecule type" value="Genomic_DNA"/>
</dbReference>